<sequence>MQAKNKFSCEHLRALIGAQVTYHKHRCEIIELLDGCELVLQVLEPGSSIQPTQYGEGHRPVPVTYTLQVFDSDGELHADVQAAGLEQLLSEQLSDNR</sequence>
<dbReference type="Proteomes" id="UP000012019">
    <property type="component" value="Unassembled WGS sequence"/>
</dbReference>
<name>M7NTW0_9GAMM</name>
<accession>M7NTW0</accession>
<organism evidence="1 2">
    <name type="scientific">Methylophaga lonarensis MPL</name>
    <dbReference type="NCBI Taxonomy" id="1286106"/>
    <lineage>
        <taxon>Bacteria</taxon>
        <taxon>Pseudomonadati</taxon>
        <taxon>Pseudomonadota</taxon>
        <taxon>Gammaproteobacteria</taxon>
        <taxon>Thiotrichales</taxon>
        <taxon>Piscirickettsiaceae</taxon>
        <taxon>Methylophaga</taxon>
    </lineage>
</organism>
<gene>
    <name evidence="1" type="ORF">MPL1_11458</name>
</gene>
<keyword evidence="2" id="KW-1185">Reference proteome</keyword>
<evidence type="ECO:0000313" key="2">
    <source>
        <dbReference type="Proteomes" id="UP000012019"/>
    </source>
</evidence>
<proteinExistence type="predicted"/>
<comment type="caution">
    <text evidence="1">The sequence shown here is derived from an EMBL/GenBank/DDBJ whole genome shotgun (WGS) entry which is preliminary data.</text>
</comment>
<dbReference type="PATRIC" id="fig|1286106.3.peg.2292"/>
<evidence type="ECO:0000313" key="1">
    <source>
        <dbReference type="EMBL" id="EMR12203.1"/>
    </source>
</evidence>
<reference evidence="1 2" key="1">
    <citation type="journal article" date="2013" name="Genome Announc.">
        <title>Draft Genome Sequence of Methylophaga lonarensis MPLT, a Haloalkaliphilic (Non-Methane-Utilizing) Methylotroph.</title>
        <authorList>
            <person name="Shetty S.A."/>
            <person name="Marathe N.P."/>
            <person name="Munot H."/>
            <person name="Antony C.P."/>
            <person name="Dhotre D.P."/>
            <person name="Murrell J.C."/>
            <person name="Shouche Y.S."/>
        </authorList>
    </citation>
    <scope>NUCLEOTIDE SEQUENCE [LARGE SCALE GENOMIC DNA]</scope>
    <source>
        <strain evidence="1 2">MPL</strain>
    </source>
</reference>
<dbReference type="RefSeq" id="WP_009727246.1">
    <property type="nucleotide sequence ID" value="NZ_APHR01000066.1"/>
</dbReference>
<dbReference type="OrthoDB" id="7066453at2"/>
<dbReference type="AlphaFoldDB" id="M7NTW0"/>
<protein>
    <submittedName>
        <fullName evidence="1">Uncharacterized protein</fullName>
    </submittedName>
</protein>
<dbReference type="EMBL" id="APHR01000066">
    <property type="protein sequence ID" value="EMR12203.1"/>
    <property type="molecule type" value="Genomic_DNA"/>
</dbReference>